<feature type="region of interest" description="Disordered" evidence="1">
    <location>
        <begin position="55"/>
        <end position="96"/>
    </location>
</feature>
<dbReference type="EMBL" id="JBHSIU010000004">
    <property type="protein sequence ID" value="MFC4996827.1"/>
    <property type="molecule type" value="Genomic_DNA"/>
</dbReference>
<sequence length="96" mass="10874">MSEYYDGGADHATYEGHDAYQGEEHGDQYADVQAQVHHVIELIGEKIDGIEHNIDEAYDQPAQHDAYASDEYKADSYQADDHKADEYKGYSPYARS</sequence>
<proteinExistence type="predicted"/>
<dbReference type="RefSeq" id="WP_380113028.1">
    <property type="nucleotide sequence ID" value="NZ_JBHSIU010000004.1"/>
</dbReference>
<name>A0ABV9VLG6_9ACTN</name>
<reference evidence="3" key="1">
    <citation type="journal article" date="2019" name="Int. J. Syst. Evol. Microbiol.">
        <title>The Global Catalogue of Microorganisms (GCM) 10K type strain sequencing project: providing services to taxonomists for standard genome sequencing and annotation.</title>
        <authorList>
            <consortium name="The Broad Institute Genomics Platform"/>
            <consortium name="The Broad Institute Genome Sequencing Center for Infectious Disease"/>
            <person name="Wu L."/>
            <person name="Ma J."/>
        </authorList>
    </citation>
    <scope>NUCLEOTIDE SEQUENCE [LARGE SCALE GENOMIC DNA]</scope>
    <source>
        <strain evidence="3">CGMCC 4.7152</strain>
    </source>
</reference>
<feature type="compositionally biased region" description="Basic and acidic residues" evidence="1">
    <location>
        <begin position="70"/>
        <end position="88"/>
    </location>
</feature>
<dbReference type="Proteomes" id="UP001595912">
    <property type="component" value="Unassembled WGS sequence"/>
</dbReference>
<evidence type="ECO:0000313" key="3">
    <source>
        <dbReference type="Proteomes" id="UP001595912"/>
    </source>
</evidence>
<evidence type="ECO:0000256" key="1">
    <source>
        <dbReference type="SAM" id="MobiDB-lite"/>
    </source>
</evidence>
<organism evidence="2 3">
    <name type="scientific">Dactylosporangium cerinum</name>
    <dbReference type="NCBI Taxonomy" id="1434730"/>
    <lineage>
        <taxon>Bacteria</taxon>
        <taxon>Bacillati</taxon>
        <taxon>Actinomycetota</taxon>
        <taxon>Actinomycetes</taxon>
        <taxon>Micromonosporales</taxon>
        <taxon>Micromonosporaceae</taxon>
        <taxon>Dactylosporangium</taxon>
    </lineage>
</organism>
<comment type="caution">
    <text evidence="2">The sequence shown here is derived from an EMBL/GenBank/DDBJ whole genome shotgun (WGS) entry which is preliminary data.</text>
</comment>
<keyword evidence="3" id="KW-1185">Reference proteome</keyword>
<accession>A0ABV9VLG6</accession>
<evidence type="ECO:0000313" key="2">
    <source>
        <dbReference type="EMBL" id="MFC4996827.1"/>
    </source>
</evidence>
<gene>
    <name evidence="2" type="ORF">ACFPIJ_03180</name>
</gene>
<protein>
    <submittedName>
        <fullName evidence="2">Uncharacterized protein</fullName>
    </submittedName>
</protein>